<organism evidence="2">
    <name type="scientific">Phenylobacterium glaciei</name>
    <dbReference type="NCBI Taxonomy" id="2803784"/>
    <lineage>
        <taxon>Bacteria</taxon>
        <taxon>Pseudomonadati</taxon>
        <taxon>Pseudomonadota</taxon>
        <taxon>Alphaproteobacteria</taxon>
        <taxon>Caulobacterales</taxon>
        <taxon>Caulobacteraceae</taxon>
        <taxon>Phenylobacterium</taxon>
    </lineage>
</organism>
<feature type="compositionally biased region" description="Basic and acidic residues" evidence="1">
    <location>
        <begin position="33"/>
        <end position="45"/>
    </location>
</feature>
<proteinExistence type="predicted"/>
<gene>
    <name evidence="2" type="ORF">JKL49_22480</name>
</gene>
<name>A0A974P2B3_9CAUL</name>
<reference evidence="2" key="1">
    <citation type="submission" date="2021-01" db="EMBL/GenBank/DDBJ databases">
        <title>Genome sequence of Phenylobacterium sp. 20VBR1 isolated from a valley glaceir, Ny-Alesund, Svalbard.</title>
        <authorList>
            <person name="Thomas F.A."/>
            <person name="Krishnan K.P."/>
            <person name="Sinha R.K."/>
        </authorList>
    </citation>
    <scope>NUCLEOTIDE SEQUENCE</scope>
    <source>
        <strain evidence="2">20VBR1</strain>
    </source>
</reference>
<accession>A0A974P2B3</accession>
<dbReference type="EMBL" id="CP068570">
    <property type="protein sequence ID" value="QQZ49632.1"/>
    <property type="molecule type" value="Genomic_DNA"/>
</dbReference>
<feature type="region of interest" description="Disordered" evidence="1">
    <location>
        <begin position="1"/>
        <end position="52"/>
    </location>
</feature>
<protein>
    <submittedName>
        <fullName evidence="2">Uncharacterized protein</fullName>
    </submittedName>
</protein>
<dbReference type="AlphaFoldDB" id="A0A974P2B3"/>
<evidence type="ECO:0000256" key="1">
    <source>
        <dbReference type="SAM" id="MobiDB-lite"/>
    </source>
</evidence>
<evidence type="ECO:0000313" key="2">
    <source>
        <dbReference type="EMBL" id="QQZ49632.1"/>
    </source>
</evidence>
<sequence length="52" mass="5589">MLGWANKRAATGGQPGMIARPEPMALAGQFTRGRQEASQDRDLPRRPARAAA</sequence>